<evidence type="ECO:0008006" key="3">
    <source>
        <dbReference type="Google" id="ProtNLM"/>
    </source>
</evidence>
<comment type="caution">
    <text evidence="1">The sequence shown here is derived from an EMBL/GenBank/DDBJ whole genome shotgun (WGS) entry which is preliminary data.</text>
</comment>
<dbReference type="InterPro" id="IPR042203">
    <property type="entry name" value="Leu/Phe-tRNA_Trfase_C"/>
</dbReference>
<dbReference type="EMBL" id="ATMH01007033">
    <property type="protein sequence ID" value="EPY24731.1"/>
    <property type="molecule type" value="Genomic_DNA"/>
</dbReference>
<dbReference type="InterPro" id="IPR004616">
    <property type="entry name" value="Leu/Phe-tRNA_Trfase"/>
</dbReference>
<reference evidence="1 2" key="1">
    <citation type="journal article" date="2013" name="PLoS ONE">
        <title>Predicting the Proteins of Angomonas deanei, Strigomonas culicis and Their Respective Endosymbionts Reveals New Aspects of the Trypanosomatidae Family.</title>
        <authorList>
            <person name="Motta M.C."/>
            <person name="Martins A.C."/>
            <person name="de Souza S.S."/>
            <person name="Catta-Preta C.M."/>
            <person name="Silva R."/>
            <person name="Klein C.C."/>
            <person name="de Almeida L.G."/>
            <person name="de Lima Cunha O."/>
            <person name="Ciapina L.P."/>
            <person name="Brocchi M."/>
            <person name="Colabardini A.C."/>
            <person name="de Araujo Lima B."/>
            <person name="Machado C.R."/>
            <person name="de Almeida Soares C.M."/>
            <person name="Probst C.M."/>
            <person name="de Menezes C.B."/>
            <person name="Thompson C.E."/>
            <person name="Bartholomeu D.C."/>
            <person name="Gradia D.F."/>
            <person name="Pavoni D.P."/>
            <person name="Grisard E.C."/>
            <person name="Fantinatti-Garboggini F."/>
            <person name="Marchini F.K."/>
            <person name="Rodrigues-Luiz G.F."/>
            <person name="Wagner G."/>
            <person name="Goldman G.H."/>
            <person name="Fietto J.L."/>
            <person name="Elias M.C."/>
            <person name="Goldman M.H."/>
            <person name="Sagot M.F."/>
            <person name="Pereira M."/>
            <person name="Stoco P.H."/>
            <person name="de Mendonca-Neto R.P."/>
            <person name="Teixeira S.M."/>
            <person name="Maciel T.E."/>
            <person name="de Oliveira Mendes T.A."/>
            <person name="Urmenyi T.P."/>
            <person name="de Souza W."/>
            <person name="Schenkman S."/>
            <person name="de Vasconcelos A.T."/>
        </authorList>
    </citation>
    <scope>NUCLEOTIDE SEQUENCE [LARGE SCALE GENOMIC DNA]</scope>
</reference>
<evidence type="ECO:0000313" key="1">
    <source>
        <dbReference type="EMBL" id="EPY24731.1"/>
    </source>
</evidence>
<dbReference type="GO" id="GO:0005737">
    <property type="term" value="C:cytoplasm"/>
    <property type="evidence" value="ECO:0007669"/>
    <property type="project" value="TreeGrafter"/>
</dbReference>
<accession>S9VCL6</accession>
<dbReference type="GO" id="GO:0008914">
    <property type="term" value="F:leucyl-tRNA--protein transferase activity"/>
    <property type="evidence" value="ECO:0007669"/>
    <property type="project" value="InterPro"/>
</dbReference>
<sequence length="279" mass="31507">MYTIAPDPLRLPSVTSLLPLLFYQGLFVLPEDVPINARQVLWLLHLPNPPQCCVIDLQDRRLHRPEGVALSDEHPPPCCAYPWRRSRKVKRLLASSAYACVVRDTPEAIQTSLQRAAAYHVERHGSTWLLDDYITALSHVQGLAGRVPDAPAGTNTVRVLVIEMVERTSGTVVAGCCGFALGCVYHDFTMYTMNRTAATLGAVLTKLIGEALQRCGYNLWYWGIFISYMEQFRALYGLKELDREAFHTRWDHYRDVQPSECIDTFLKRGGAMLPYFSTS</sequence>
<gene>
    <name evidence="1" type="ORF">STCU_07033</name>
</gene>
<proteinExistence type="predicted"/>
<protein>
    <recommendedName>
        <fullName evidence="3">Leucyl/phenylalanyl-tRNA protein transferase</fullName>
    </recommendedName>
</protein>
<dbReference type="PANTHER" id="PTHR30098:SF7">
    <property type="entry name" value="LEUCYL_PHENYLALANYL-TRNA PROTEIN TRANSFERASE"/>
    <property type="match status" value="1"/>
</dbReference>
<dbReference type="OrthoDB" id="2122564at2759"/>
<organism evidence="1 2">
    <name type="scientific">Strigomonas culicis</name>
    <dbReference type="NCBI Taxonomy" id="28005"/>
    <lineage>
        <taxon>Eukaryota</taxon>
        <taxon>Discoba</taxon>
        <taxon>Euglenozoa</taxon>
        <taxon>Kinetoplastea</taxon>
        <taxon>Metakinetoplastina</taxon>
        <taxon>Trypanosomatida</taxon>
        <taxon>Trypanosomatidae</taxon>
        <taxon>Strigomonadinae</taxon>
        <taxon>Strigomonas</taxon>
    </lineage>
</organism>
<name>S9VCL6_9TRYP</name>
<dbReference type="Gene3D" id="3.40.630.70">
    <property type="entry name" value="Leucyl/phenylalanyl-tRNA-protein transferase, C-terminal domain"/>
    <property type="match status" value="1"/>
</dbReference>
<dbReference type="Proteomes" id="UP000015354">
    <property type="component" value="Unassembled WGS sequence"/>
</dbReference>
<dbReference type="PANTHER" id="PTHR30098">
    <property type="entry name" value="LEUCYL/PHENYLALANYL-TRNA--PROTEIN TRANSFERASE"/>
    <property type="match status" value="1"/>
</dbReference>
<dbReference type="GO" id="GO:0030163">
    <property type="term" value="P:protein catabolic process"/>
    <property type="evidence" value="ECO:0007669"/>
    <property type="project" value="InterPro"/>
</dbReference>
<dbReference type="AlphaFoldDB" id="S9VCL6"/>
<evidence type="ECO:0000313" key="2">
    <source>
        <dbReference type="Proteomes" id="UP000015354"/>
    </source>
</evidence>
<keyword evidence="2" id="KW-1185">Reference proteome</keyword>